<proteinExistence type="predicted"/>
<evidence type="ECO:0000313" key="2">
    <source>
        <dbReference type="EMBL" id="MDA7417193.1"/>
    </source>
</evidence>
<accession>A0AAE3N9N9</accession>
<sequence>MDMQGKRQLGVTQQQAWEALNDPDTLKSCLPGCDRFEATGEGQYAVTMAVKVGPVSAKFNGQVSLSDMEPPASYRLAFEGQGGVAGFGKGASSVSLAPNDAGCELAYTVQAQVGGKIAQLGQRLIDGAAKSMADDFFKRFEAEMQRRHGPPADADAAEATDAQNKPGRMAGLMQKMGLGRKDKADEEAD</sequence>
<dbReference type="SUPFAM" id="SSF55961">
    <property type="entry name" value="Bet v1-like"/>
    <property type="match status" value="1"/>
</dbReference>
<dbReference type="RefSeq" id="WP_271428439.1">
    <property type="nucleotide sequence ID" value="NZ_JAQIPB010000005.1"/>
</dbReference>
<dbReference type="CDD" id="cd05018">
    <property type="entry name" value="CoxG"/>
    <property type="match status" value="1"/>
</dbReference>
<keyword evidence="3" id="KW-1185">Reference proteome</keyword>
<dbReference type="EMBL" id="JAQIPB010000005">
    <property type="protein sequence ID" value="MDA7417193.1"/>
    <property type="molecule type" value="Genomic_DNA"/>
</dbReference>
<dbReference type="PANTHER" id="PTHR38588">
    <property type="entry name" value="BLL0334 PROTEIN"/>
    <property type="match status" value="1"/>
</dbReference>
<organism evidence="2 3">
    <name type="scientific">Xenophilus arseniciresistens</name>
    <dbReference type="NCBI Taxonomy" id="1283306"/>
    <lineage>
        <taxon>Bacteria</taxon>
        <taxon>Pseudomonadati</taxon>
        <taxon>Pseudomonadota</taxon>
        <taxon>Betaproteobacteria</taxon>
        <taxon>Burkholderiales</taxon>
        <taxon>Comamonadaceae</taxon>
        <taxon>Xenophilus</taxon>
    </lineage>
</organism>
<dbReference type="PANTHER" id="PTHR38588:SF1">
    <property type="entry name" value="BLL0334 PROTEIN"/>
    <property type="match status" value="1"/>
</dbReference>
<reference evidence="2" key="1">
    <citation type="submission" date="2023-01" db="EMBL/GenBank/DDBJ databases">
        <title>Xenophilus mangrovi sp. nov., isolated from soil of Mangrove nature reserve.</title>
        <authorList>
            <person name="Xu S."/>
            <person name="Liu Z."/>
            <person name="Xu Y."/>
        </authorList>
    </citation>
    <scope>NUCLEOTIDE SEQUENCE</scope>
    <source>
        <strain evidence="2">YW8</strain>
    </source>
</reference>
<name>A0AAE3N9N9_9BURK</name>
<evidence type="ECO:0000256" key="1">
    <source>
        <dbReference type="SAM" id="MobiDB-lite"/>
    </source>
</evidence>
<evidence type="ECO:0000313" key="3">
    <source>
        <dbReference type="Proteomes" id="UP001212602"/>
    </source>
</evidence>
<dbReference type="Gene3D" id="3.30.530.20">
    <property type="match status" value="1"/>
</dbReference>
<dbReference type="InterPro" id="IPR010419">
    <property type="entry name" value="CO_DH_gsu"/>
</dbReference>
<dbReference type="AlphaFoldDB" id="A0AAE3N9N9"/>
<gene>
    <name evidence="2" type="ORF">PGB34_12555</name>
</gene>
<feature type="compositionally biased region" description="Basic and acidic residues" evidence="1">
    <location>
        <begin position="179"/>
        <end position="189"/>
    </location>
</feature>
<dbReference type="Pfam" id="PF06240">
    <property type="entry name" value="COXG"/>
    <property type="match status" value="1"/>
</dbReference>
<dbReference type="Proteomes" id="UP001212602">
    <property type="component" value="Unassembled WGS sequence"/>
</dbReference>
<protein>
    <submittedName>
        <fullName evidence="2">Carbon monoxide dehydrogenase subunit G</fullName>
    </submittedName>
</protein>
<dbReference type="InterPro" id="IPR023393">
    <property type="entry name" value="START-like_dom_sf"/>
</dbReference>
<feature type="region of interest" description="Disordered" evidence="1">
    <location>
        <begin position="145"/>
        <end position="189"/>
    </location>
</feature>
<comment type="caution">
    <text evidence="2">The sequence shown here is derived from an EMBL/GenBank/DDBJ whole genome shotgun (WGS) entry which is preliminary data.</text>
</comment>
<feature type="compositionally biased region" description="Low complexity" evidence="1">
    <location>
        <begin position="152"/>
        <end position="162"/>
    </location>
</feature>